<dbReference type="Pfam" id="PF11154">
    <property type="entry name" value="DUF2934"/>
    <property type="match status" value="1"/>
</dbReference>
<evidence type="ECO:0000313" key="3">
    <source>
        <dbReference type="Proteomes" id="UP000198736"/>
    </source>
</evidence>
<keyword evidence="3" id="KW-1185">Reference proteome</keyword>
<gene>
    <name evidence="2" type="ORF">COMA2_80064</name>
</gene>
<accession>A0A0S4LQ16</accession>
<evidence type="ECO:0000256" key="1">
    <source>
        <dbReference type="SAM" id="MobiDB-lite"/>
    </source>
</evidence>
<proteinExistence type="predicted"/>
<sequence length="148" mass="16201">MAQTFEGKRKTKSKAKVASPMQAEEDNQLLRASPMPARPSEREQASASRSPSRTQPNMESSTGPSDGAASARYGGDLEPQGGMESDDGRGADMSIQASRDERTARATGEDAHSRIAERAFFLYAEGGFQHGHDLDHWLEAERDITIRY</sequence>
<feature type="compositionally biased region" description="Polar residues" evidence="1">
    <location>
        <begin position="45"/>
        <end position="64"/>
    </location>
</feature>
<dbReference type="InterPro" id="IPR021327">
    <property type="entry name" value="DUF2934"/>
</dbReference>
<feature type="region of interest" description="Disordered" evidence="1">
    <location>
        <begin position="1"/>
        <end position="112"/>
    </location>
</feature>
<dbReference type="AlphaFoldDB" id="A0A0S4LQ16"/>
<dbReference type="STRING" id="1742973.COMA2_80064"/>
<evidence type="ECO:0008006" key="4">
    <source>
        <dbReference type="Google" id="ProtNLM"/>
    </source>
</evidence>
<protein>
    <recommendedName>
        <fullName evidence="4">DUF2934 domain-containing protein</fullName>
    </recommendedName>
</protein>
<dbReference type="RefSeq" id="WP_090901855.1">
    <property type="nucleotide sequence ID" value="NZ_CZPZ01000035.1"/>
</dbReference>
<evidence type="ECO:0000313" key="2">
    <source>
        <dbReference type="EMBL" id="CUS39580.1"/>
    </source>
</evidence>
<dbReference type="Proteomes" id="UP000198736">
    <property type="component" value="Unassembled WGS sequence"/>
</dbReference>
<reference evidence="3" key="1">
    <citation type="submission" date="2015-10" db="EMBL/GenBank/DDBJ databases">
        <authorList>
            <person name="Luecker S."/>
            <person name="Luecker S."/>
        </authorList>
    </citation>
    <scope>NUCLEOTIDE SEQUENCE [LARGE SCALE GENOMIC DNA]</scope>
</reference>
<feature type="compositionally biased region" description="Basic and acidic residues" evidence="1">
    <location>
        <begin position="98"/>
        <end position="112"/>
    </location>
</feature>
<dbReference type="EMBL" id="CZPZ01000035">
    <property type="protein sequence ID" value="CUS39580.1"/>
    <property type="molecule type" value="Genomic_DNA"/>
</dbReference>
<name>A0A0S4LQ16_9BACT</name>
<dbReference type="OrthoDB" id="9811127at2"/>
<organism evidence="2 3">
    <name type="scientific">Candidatus Nitrospira nitrificans</name>
    <dbReference type="NCBI Taxonomy" id="1742973"/>
    <lineage>
        <taxon>Bacteria</taxon>
        <taxon>Pseudomonadati</taxon>
        <taxon>Nitrospirota</taxon>
        <taxon>Nitrospiria</taxon>
        <taxon>Nitrospirales</taxon>
        <taxon>Nitrospiraceae</taxon>
        <taxon>Nitrospira</taxon>
    </lineage>
</organism>